<name>L9U777_9GAMM</name>
<dbReference type="InterPro" id="IPR008929">
    <property type="entry name" value="Chondroitin_lyas"/>
</dbReference>
<evidence type="ECO:0000259" key="5">
    <source>
        <dbReference type="Pfam" id="PF07940"/>
    </source>
</evidence>
<evidence type="ECO:0000256" key="4">
    <source>
        <dbReference type="ARBA" id="ARBA00023239"/>
    </source>
</evidence>
<keyword evidence="4 7" id="KW-0456">Lyase</keyword>
<reference evidence="7 8" key="1">
    <citation type="journal article" date="2013" name="Genome Announc.">
        <title>Draft Genome of the Marine Gammaproteobacterium Halomonas titanicae.</title>
        <authorList>
            <person name="Sanchez-Porro C."/>
            <person name="de la Haba R.R."/>
            <person name="Cruz-Hernandez N."/>
            <person name="Gonzalez J.M."/>
            <person name="Reyes-Guirao C."/>
            <person name="Navarro-Sampedro L."/>
            <person name="Carballo M."/>
            <person name="Ventosa A."/>
        </authorList>
    </citation>
    <scope>NUCLEOTIDE SEQUENCE [LARGE SCALE GENOMIC DNA]</scope>
    <source>
        <strain evidence="7 8">BH1</strain>
    </source>
</reference>
<dbReference type="Pfam" id="PF16889">
    <property type="entry name" value="Hepar_II_III_N"/>
    <property type="match status" value="1"/>
</dbReference>
<dbReference type="Proteomes" id="UP000011651">
    <property type="component" value="Unassembled WGS sequence"/>
</dbReference>
<dbReference type="GO" id="GO:0042597">
    <property type="term" value="C:periplasmic space"/>
    <property type="evidence" value="ECO:0007669"/>
    <property type="project" value="UniProtKB-SubCell"/>
</dbReference>
<evidence type="ECO:0000256" key="2">
    <source>
        <dbReference type="ARBA" id="ARBA00022729"/>
    </source>
</evidence>
<comment type="caution">
    <text evidence="7">The sequence shown here is derived from an EMBL/GenBank/DDBJ whole genome shotgun (WGS) entry which is preliminary data.</text>
</comment>
<keyword evidence="2" id="KW-0732">Signal</keyword>
<dbReference type="InterPro" id="IPR031680">
    <property type="entry name" value="Hepar_II_III_N"/>
</dbReference>
<organism evidence="7 8">
    <name type="scientific">Vreelandella titanicae BH1</name>
    <dbReference type="NCBI Taxonomy" id="1204738"/>
    <lineage>
        <taxon>Bacteria</taxon>
        <taxon>Pseudomonadati</taxon>
        <taxon>Pseudomonadota</taxon>
        <taxon>Gammaproteobacteria</taxon>
        <taxon>Oceanospirillales</taxon>
        <taxon>Halomonadaceae</taxon>
        <taxon>Vreelandella</taxon>
    </lineage>
</organism>
<dbReference type="InterPro" id="IPR012480">
    <property type="entry name" value="Hepar_II_III_C"/>
</dbReference>
<evidence type="ECO:0000313" key="7">
    <source>
        <dbReference type="EMBL" id="ELY20466.1"/>
    </source>
</evidence>
<dbReference type="PANTHER" id="PTHR39210:SF1">
    <property type="entry name" value="HEPARIN-SULFATE LYASE"/>
    <property type="match status" value="1"/>
</dbReference>
<dbReference type="SUPFAM" id="SSF48230">
    <property type="entry name" value="Chondroitin AC/alginate lyase"/>
    <property type="match status" value="1"/>
</dbReference>
<proteinExistence type="predicted"/>
<dbReference type="AlphaFoldDB" id="L9U777"/>
<feature type="domain" description="Heparin-sulfate lyase N-terminal" evidence="6">
    <location>
        <begin position="379"/>
        <end position="620"/>
    </location>
</feature>
<dbReference type="Gene3D" id="1.50.10.100">
    <property type="entry name" value="Chondroitin AC/alginate lyase"/>
    <property type="match status" value="1"/>
</dbReference>
<dbReference type="Gene3D" id="3.40.50.150">
    <property type="entry name" value="Vaccinia Virus protein VP39"/>
    <property type="match status" value="1"/>
</dbReference>
<evidence type="ECO:0000256" key="1">
    <source>
        <dbReference type="ARBA" id="ARBA00004418"/>
    </source>
</evidence>
<gene>
    <name evidence="7" type="ORF">HALTITAN_2820</name>
</gene>
<protein>
    <submittedName>
        <fullName evidence="7">Chondroitin AC/alginate lyase</fullName>
    </submittedName>
</protein>
<evidence type="ECO:0000259" key="6">
    <source>
        <dbReference type="Pfam" id="PF16889"/>
    </source>
</evidence>
<dbReference type="Gene3D" id="2.70.98.70">
    <property type="match status" value="1"/>
</dbReference>
<dbReference type="EMBL" id="AOPO01000017">
    <property type="protein sequence ID" value="ELY20466.1"/>
    <property type="molecule type" value="Genomic_DNA"/>
</dbReference>
<dbReference type="InterPro" id="IPR029063">
    <property type="entry name" value="SAM-dependent_MTases_sf"/>
</dbReference>
<dbReference type="Pfam" id="PF07940">
    <property type="entry name" value="Hepar_II_III_C"/>
    <property type="match status" value="1"/>
</dbReference>
<dbReference type="RefSeq" id="WP_009288288.1">
    <property type="nucleotide sequence ID" value="NZ_AOPO01000017.1"/>
</dbReference>
<accession>L9U777</accession>
<dbReference type="PATRIC" id="fig|1204738.3.peg.4253"/>
<evidence type="ECO:0000313" key="8">
    <source>
        <dbReference type="Proteomes" id="UP000011651"/>
    </source>
</evidence>
<sequence length="1098" mass="124492">MKKYRFVIHVGYPKAASTSLQDALLDSSVLLEQNGFLYPSSLISKGSSKHEEIFRLVRLNKVDKALALLKIELDSAKDVHTVFLSTESIVNQLYNIDSSLWVRLFDGIKRFGSLEIVVIHREINGFLTSYYKQAVVNQPSSLVEFYGTSLTQADFSKLAVVRKLTNLDGVIETLKYVSNAPVKVFDYQQSVVNDVISWLTNGHFSVDTPKLSNVSLQPEEVELIRQINAATPSVSERNTWLHVLSHCCPLGSRTALTLADRANEADLQQLDAGWLLTVLPAQNPELGVNNNKLLSLSKKAYEWLSQYQRDCRLNQSLQYEDSSLMPLKTMDSVELERCVVKKIEQVVTASSNVSLGEKLFTAKKIELAPFAPVSFTGWGSWEQDPLNNRSWQWRLNWLSFLSYLLAYHQQSNNDEILTFGKEAITSWLSTYLETDTEYPFEFIWHDHATALRAEQLVLFSYYCRDNAPEWTTQNAAFLTYLEQALVVHAEWLAKDSFYSEHTNHGLEQARVLLLLGTVFEGKQAEEWQQIAIQRISCELQFAFTNEGVHVENSPAYHIFVFKVFLGIIKDYSNDVLGDLASQFSQFSAKALNFITHILRPDGLLPPIGDTEQLPTSDAYKEMFGSTNEYQHFLYALSQGKQGIKPKQLNVVYPKSGYAVFRDCWPERDQYKQAFHAIAKVGCSSRYHHQQDEGHVSVYAGGEDWLIDSGLYNYINKDPIRKYMRGRQGHNVPLISNASYGKDFEHRLAAWKVADYSEREVLPHIAMQLEVLQPVVQNRHVCFSSVDKVLVIEDLFVSEDNQPRNFTLQWHIPKNKTVTVNGNQVTVTSTSGQEMIIDVDGPEPNNISVAKGVKEDKVFSCISYKANHYEPSQVIKVTYEDYAELAVKTRFSFEHVLPSFGLDGKDNSVASSAQGLTSNNIINYLYDQLRREKPLVVVTCGAEDATIGIAKALRENGIGCLVILENSEERAENVKKSLKENYLQSWVEWRTGDLTPWEGDNVIASPPQQNTCWFPVELLEDLEAVDFVWIASSFEKGSDLSCYLALPALLERLSTQAQLWVNGMSAPTEEEFCKQWASRHGFEFEYVSRKNGLGVLSRS</sequence>
<dbReference type="PANTHER" id="PTHR39210">
    <property type="entry name" value="HEPARIN-SULFATE LYASE"/>
    <property type="match status" value="1"/>
</dbReference>
<dbReference type="GO" id="GO:0016829">
    <property type="term" value="F:lyase activity"/>
    <property type="evidence" value="ECO:0007669"/>
    <property type="project" value="UniProtKB-KW"/>
</dbReference>
<feature type="domain" description="Heparinase II/III-like C-terminal" evidence="5">
    <location>
        <begin position="652"/>
        <end position="849"/>
    </location>
</feature>
<comment type="subcellular location">
    <subcellularLocation>
        <location evidence="1">Periplasm</location>
    </subcellularLocation>
</comment>
<keyword evidence="3" id="KW-0574">Periplasm</keyword>
<evidence type="ECO:0000256" key="3">
    <source>
        <dbReference type="ARBA" id="ARBA00022764"/>
    </source>
</evidence>